<protein>
    <submittedName>
        <fullName evidence="2">Uncharacterized protein</fullName>
    </submittedName>
</protein>
<evidence type="ECO:0000256" key="1">
    <source>
        <dbReference type="SAM" id="MobiDB-lite"/>
    </source>
</evidence>
<evidence type="ECO:0000313" key="3">
    <source>
        <dbReference type="Proteomes" id="UP001194468"/>
    </source>
</evidence>
<dbReference type="EMBL" id="WHUW01000030">
    <property type="protein sequence ID" value="KAF8434066.1"/>
    <property type="molecule type" value="Genomic_DNA"/>
</dbReference>
<dbReference type="Proteomes" id="UP001194468">
    <property type="component" value="Unassembled WGS sequence"/>
</dbReference>
<reference evidence="2" key="1">
    <citation type="submission" date="2019-10" db="EMBL/GenBank/DDBJ databases">
        <authorList>
            <consortium name="DOE Joint Genome Institute"/>
            <person name="Kuo A."/>
            <person name="Miyauchi S."/>
            <person name="Kiss E."/>
            <person name="Drula E."/>
            <person name="Kohler A."/>
            <person name="Sanchez-Garcia M."/>
            <person name="Andreopoulos B."/>
            <person name="Barry K.W."/>
            <person name="Bonito G."/>
            <person name="Buee M."/>
            <person name="Carver A."/>
            <person name="Chen C."/>
            <person name="Cichocki N."/>
            <person name="Clum A."/>
            <person name="Culley D."/>
            <person name="Crous P.W."/>
            <person name="Fauchery L."/>
            <person name="Girlanda M."/>
            <person name="Hayes R."/>
            <person name="Keri Z."/>
            <person name="LaButti K."/>
            <person name="Lipzen A."/>
            <person name="Lombard V."/>
            <person name="Magnuson J."/>
            <person name="Maillard F."/>
            <person name="Morin E."/>
            <person name="Murat C."/>
            <person name="Nolan M."/>
            <person name="Ohm R."/>
            <person name="Pangilinan J."/>
            <person name="Pereira M."/>
            <person name="Perotto S."/>
            <person name="Peter M."/>
            <person name="Riley R."/>
            <person name="Sitrit Y."/>
            <person name="Stielow B."/>
            <person name="Szollosi G."/>
            <person name="Zifcakova L."/>
            <person name="Stursova M."/>
            <person name="Spatafora J.W."/>
            <person name="Tedersoo L."/>
            <person name="Vaario L.-M."/>
            <person name="Yamada A."/>
            <person name="Yan M."/>
            <person name="Wang P."/>
            <person name="Xu J."/>
            <person name="Bruns T."/>
            <person name="Baldrian P."/>
            <person name="Vilgalys R."/>
            <person name="Henrissat B."/>
            <person name="Grigoriev I.V."/>
            <person name="Hibbett D."/>
            <person name="Nagy L.G."/>
            <person name="Martin F.M."/>
        </authorList>
    </citation>
    <scope>NUCLEOTIDE SEQUENCE</scope>
    <source>
        <strain evidence="2">BED1</strain>
    </source>
</reference>
<keyword evidence="3" id="KW-1185">Reference proteome</keyword>
<gene>
    <name evidence="2" type="ORF">L210DRAFT_3553945</name>
</gene>
<dbReference type="AlphaFoldDB" id="A0AAD4BM93"/>
<feature type="compositionally biased region" description="Polar residues" evidence="1">
    <location>
        <begin position="14"/>
        <end position="61"/>
    </location>
</feature>
<accession>A0AAD4BM93</accession>
<feature type="region of interest" description="Disordered" evidence="1">
    <location>
        <begin position="1"/>
        <end position="61"/>
    </location>
</feature>
<name>A0AAD4BM93_BOLED</name>
<reference evidence="2" key="2">
    <citation type="journal article" date="2020" name="Nat. Commun.">
        <title>Large-scale genome sequencing of mycorrhizal fungi provides insights into the early evolution of symbiotic traits.</title>
        <authorList>
            <person name="Miyauchi S."/>
            <person name="Kiss E."/>
            <person name="Kuo A."/>
            <person name="Drula E."/>
            <person name="Kohler A."/>
            <person name="Sanchez-Garcia M."/>
            <person name="Morin E."/>
            <person name="Andreopoulos B."/>
            <person name="Barry K.W."/>
            <person name="Bonito G."/>
            <person name="Buee M."/>
            <person name="Carver A."/>
            <person name="Chen C."/>
            <person name="Cichocki N."/>
            <person name="Clum A."/>
            <person name="Culley D."/>
            <person name="Crous P.W."/>
            <person name="Fauchery L."/>
            <person name="Girlanda M."/>
            <person name="Hayes R.D."/>
            <person name="Keri Z."/>
            <person name="LaButti K."/>
            <person name="Lipzen A."/>
            <person name="Lombard V."/>
            <person name="Magnuson J."/>
            <person name="Maillard F."/>
            <person name="Murat C."/>
            <person name="Nolan M."/>
            <person name="Ohm R.A."/>
            <person name="Pangilinan J."/>
            <person name="Pereira M.F."/>
            <person name="Perotto S."/>
            <person name="Peter M."/>
            <person name="Pfister S."/>
            <person name="Riley R."/>
            <person name="Sitrit Y."/>
            <person name="Stielow J.B."/>
            <person name="Szollosi G."/>
            <person name="Zifcakova L."/>
            <person name="Stursova M."/>
            <person name="Spatafora J.W."/>
            <person name="Tedersoo L."/>
            <person name="Vaario L.M."/>
            <person name="Yamada A."/>
            <person name="Yan M."/>
            <person name="Wang P."/>
            <person name="Xu J."/>
            <person name="Bruns T."/>
            <person name="Baldrian P."/>
            <person name="Vilgalys R."/>
            <person name="Dunand C."/>
            <person name="Henrissat B."/>
            <person name="Grigoriev I.V."/>
            <person name="Hibbett D."/>
            <person name="Nagy L.G."/>
            <person name="Martin F.M."/>
        </authorList>
    </citation>
    <scope>NUCLEOTIDE SEQUENCE</scope>
    <source>
        <strain evidence="2">BED1</strain>
    </source>
</reference>
<organism evidence="2 3">
    <name type="scientific">Boletus edulis BED1</name>
    <dbReference type="NCBI Taxonomy" id="1328754"/>
    <lineage>
        <taxon>Eukaryota</taxon>
        <taxon>Fungi</taxon>
        <taxon>Dikarya</taxon>
        <taxon>Basidiomycota</taxon>
        <taxon>Agaricomycotina</taxon>
        <taxon>Agaricomycetes</taxon>
        <taxon>Agaricomycetidae</taxon>
        <taxon>Boletales</taxon>
        <taxon>Boletineae</taxon>
        <taxon>Boletaceae</taxon>
        <taxon>Boletoideae</taxon>
        <taxon>Boletus</taxon>
    </lineage>
</organism>
<sequence>MQKSSRHTAATPRSGDSSVLTDSCGPPTQSSPPTVIAPSPSSANTTAGSDGTSKISSPTNGTWAEVSYMTGVPTIISRDATTSSMAMLASLMDRQVSSFTGISENSHRSRMMVRRAMEISRTFLSSPGRQSQLCPPTTPKTMGINVSQLRNLFTPKLDKNAKRSAHFHLGFGYLSRFHFLFSVLARGPSVCTIFLFS</sequence>
<proteinExistence type="predicted"/>
<evidence type="ECO:0000313" key="2">
    <source>
        <dbReference type="EMBL" id="KAF8434066.1"/>
    </source>
</evidence>
<comment type="caution">
    <text evidence="2">The sequence shown here is derived from an EMBL/GenBank/DDBJ whole genome shotgun (WGS) entry which is preliminary data.</text>
</comment>